<feature type="coiled-coil region" evidence="1">
    <location>
        <begin position="416"/>
        <end position="443"/>
    </location>
</feature>
<feature type="compositionally biased region" description="Low complexity" evidence="2">
    <location>
        <begin position="263"/>
        <end position="281"/>
    </location>
</feature>
<feature type="region of interest" description="Disordered" evidence="2">
    <location>
        <begin position="454"/>
        <end position="481"/>
    </location>
</feature>
<organism evidence="3 4">
    <name type="scientific">Symbiodinium pilosum</name>
    <name type="common">Dinoflagellate</name>
    <dbReference type="NCBI Taxonomy" id="2952"/>
    <lineage>
        <taxon>Eukaryota</taxon>
        <taxon>Sar</taxon>
        <taxon>Alveolata</taxon>
        <taxon>Dinophyceae</taxon>
        <taxon>Suessiales</taxon>
        <taxon>Symbiodiniaceae</taxon>
        <taxon>Symbiodinium</taxon>
    </lineage>
</organism>
<reference evidence="3" key="1">
    <citation type="submission" date="2021-02" db="EMBL/GenBank/DDBJ databases">
        <authorList>
            <person name="Dougan E. K."/>
            <person name="Rhodes N."/>
            <person name="Thang M."/>
            <person name="Chan C."/>
        </authorList>
    </citation>
    <scope>NUCLEOTIDE SEQUENCE</scope>
</reference>
<dbReference type="EMBL" id="CAJNIZ010003778">
    <property type="protein sequence ID" value="CAE7225812.1"/>
    <property type="molecule type" value="Genomic_DNA"/>
</dbReference>
<feature type="region of interest" description="Disordered" evidence="2">
    <location>
        <begin position="24"/>
        <end position="79"/>
    </location>
</feature>
<evidence type="ECO:0000256" key="2">
    <source>
        <dbReference type="SAM" id="MobiDB-lite"/>
    </source>
</evidence>
<name>A0A812KKG5_SYMPI</name>
<evidence type="ECO:0000256" key="1">
    <source>
        <dbReference type="SAM" id="Coils"/>
    </source>
</evidence>
<evidence type="ECO:0000313" key="4">
    <source>
        <dbReference type="Proteomes" id="UP000649617"/>
    </source>
</evidence>
<comment type="caution">
    <text evidence="3">The sequence shown here is derived from an EMBL/GenBank/DDBJ whole genome shotgun (WGS) entry which is preliminary data.</text>
</comment>
<feature type="non-terminal residue" evidence="3">
    <location>
        <position position="1158"/>
    </location>
</feature>
<keyword evidence="1" id="KW-0175">Coiled coil</keyword>
<gene>
    <name evidence="3" type="ORF">SPIL2461_LOCUS3185</name>
</gene>
<dbReference type="AlphaFoldDB" id="A0A812KKG5"/>
<accession>A0A812KKG5</accession>
<sequence length="1158" mass="130178">MGNSPESVAIKAEFLRARNELQRGYSSGSAGGTVFPAPPTSLIVAQPPVKEAPPPPPSLTVAQSAVKEAPPPSPPVDARLTFQSPLASTDFQQASQAAMFEFERSIQALRQKRKAEFDEEEQAWFQKRQAARLAWEKQCKDEIDERLARWRREDQERAYAEEAQRQKMAEAERRHQASLQEMVEKQRRTLQQERDDHEARLAELIEQASAAQAQLDARAVAPPLTACTALALPTSACDKDDLKAKLKEKTSLCRQLSTHSLETPPASAKAPSPASSTRPSPSVTPPPQLPNPDAAAMLPADAPVGINMAFNSSTHPAAWGDFKRENLLRDFVLRCYLPGDTASASKADTGLTLKVMKYYQLHLISHEAKLTALVTFRQKTTKWRKNLTGYSWKTEHEMLTELKWRDIYDKESKKYLVLVREDVESAEERLQELQQEMADLGILASDFELGDVLGELDGGDDEDKPGGPPRPSKKKVPEWPTVEGEESIQEYLGQYRKLSGFLTEMAGVESGPTGRSKQAFVGVCEKIRAELLALHFQGCIMFTNYYAQVKPLGYKLRVSSMQSLATVAASATCAHPAESEHVDVILDTYVATWLAASATKAARYAASSSKLATWQHNRAEKETLTDLAHAARQKRTGNRVRDMKLLGHTIVHTVQIKGKNRRIEMRPHPMFQVSAFCLVVLKGPYASKLLAGHALADEDKWRTTFRKFWANYRDVDPGCKVYTDHDSTLDTCIPDEGVGHRRKPVLQISFGPLLAIGEAALHRLFLLTTCPSKLYSKYNKGMAAGNRVLDRLLRAVGQSLRTAYYRGIDTPRGTFFIVCLGLAGDHIFQTKAYRCARHHTCNSICPHCLANTTTLPFEDVDVGRAMWVDTTFRSMPWRKPPPLGLIPGGDWPSFIRFDLMHVLPHGCGRTFVASMIAMMCGPLKLFAGESKAARLEEAYEHFSFFCEKKHMYPRDMQEFTADNLGWKFNRDFPECNCKAMDCNMMIQWCIDFLSSTPLCLAGPLLWAYKGCCGFDNFCRLCYRSMDRIFWTREEARQGYSHLRDFVRAYKALAVRLGAFQSHLTLVSFLSTVTRLSLPVRYWHDNGWCLFNITPKLHYATHWLLELHVFLQSQKTLLLSPGAFATPLMEDFIGLTSKISRTSHPSSVALTTMRKYLVE</sequence>
<dbReference type="Proteomes" id="UP000649617">
    <property type="component" value="Unassembled WGS sequence"/>
</dbReference>
<dbReference type="OrthoDB" id="446025at2759"/>
<protein>
    <submittedName>
        <fullName evidence="3">Uncharacterized protein</fullName>
    </submittedName>
</protein>
<feature type="coiled-coil region" evidence="1">
    <location>
        <begin position="152"/>
        <end position="214"/>
    </location>
</feature>
<keyword evidence="4" id="KW-1185">Reference proteome</keyword>
<proteinExistence type="predicted"/>
<evidence type="ECO:0000313" key="3">
    <source>
        <dbReference type="EMBL" id="CAE7225812.1"/>
    </source>
</evidence>
<feature type="region of interest" description="Disordered" evidence="2">
    <location>
        <begin position="255"/>
        <end position="298"/>
    </location>
</feature>